<evidence type="ECO:0000313" key="2">
    <source>
        <dbReference type="Proteomes" id="UP000466442"/>
    </source>
</evidence>
<keyword evidence="2" id="KW-1185">Reference proteome</keyword>
<feature type="non-terminal residue" evidence="1">
    <location>
        <position position="71"/>
    </location>
</feature>
<dbReference type="Proteomes" id="UP000466442">
    <property type="component" value="Unassembled WGS sequence"/>
</dbReference>
<accession>A0A8S9Y1X4</accession>
<gene>
    <name evidence="1" type="ORF">GE061_009577</name>
</gene>
<protein>
    <submittedName>
        <fullName evidence="1">Uncharacterized protein</fullName>
    </submittedName>
</protein>
<evidence type="ECO:0000313" key="1">
    <source>
        <dbReference type="EMBL" id="KAF6214834.1"/>
    </source>
</evidence>
<comment type="caution">
    <text evidence="1">The sequence shown here is derived from an EMBL/GenBank/DDBJ whole genome shotgun (WGS) entry which is preliminary data.</text>
</comment>
<reference evidence="1" key="1">
    <citation type="journal article" date="2021" name="Mol. Ecol. Resour.">
        <title>Apolygus lucorum genome provides insights into omnivorousness and mesophyll feeding.</title>
        <authorList>
            <person name="Liu Y."/>
            <person name="Liu H."/>
            <person name="Wang H."/>
            <person name="Huang T."/>
            <person name="Liu B."/>
            <person name="Yang B."/>
            <person name="Yin L."/>
            <person name="Li B."/>
            <person name="Zhang Y."/>
            <person name="Zhang S."/>
            <person name="Jiang F."/>
            <person name="Zhang X."/>
            <person name="Ren Y."/>
            <person name="Wang B."/>
            <person name="Wang S."/>
            <person name="Lu Y."/>
            <person name="Wu K."/>
            <person name="Fan W."/>
            <person name="Wang G."/>
        </authorList>
    </citation>
    <scope>NUCLEOTIDE SEQUENCE</scope>
    <source>
        <strain evidence="1">12Hb</strain>
    </source>
</reference>
<dbReference type="EMBL" id="WIXP02000002">
    <property type="protein sequence ID" value="KAF6214834.1"/>
    <property type="molecule type" value="Genomic_DNA"/>
</dbReference>
<dbReference type="AlphaFoldDB" id="A0A8S9Y1X4"/>
<name>A0A8S9Y1X4_APOLU</name>
<proteinExistence type="predicted"/>
<sequence length="71" mass="8224">MSDSDSDDEPHEKVLKKNVWEYFIKEETLDPTVTEEEDEEDDEEYGLVVCTTSSPLGQVDIIPDYLELIEK</sequence>
<organism evidence="1 2">
    <name type="scientific">Apolygus lucorum</name>
    <name type="common">Small green plant bug</name>
    <name type="synonym">Lygocoris lucorum</name>
    <dbReference type="NCBI Taxonomy" id="248454"/>
    <lineage>
        <taxon>Eukaryota</taxon>
        <taxon>Metazoa</taxon>
        <taxon>Ecdysozoa</taxon>
        <taxon>Arthropoda</taxon>
        <taxon>Hexapoda</taxon>
        <taxon>Insecta</taxon>
        <taxon>Pterygota</taxon>
        <taxon>Neoptera</taxon>
        <taxon>Paraneoptera</taxon>
        <taxon>Hemiptera</taxon>
        <taxon>Heteroptera</taxon>
        <taxon>Panheteroptera</taxon>
        <taxon>Cimicomorpha</taxon>
        <taxon>Miridae</taxon>
        <taxon>Mirini</taxon>
        <taxon>Apolygus</taxon>
    </lineage>
</organism>